<proteinExistence type="predicted"/>
<feature type="non-terminal residue" evidence="1">
    <location>
        <position position="1"/>
    </location>
</feature>
<sequence length="77" mass="9188">IVKLRNLYKKETSCMQNPYTAKFVKINMAATFYATPDILENLRHRIVETVNLITRNQLPRRRGRKKQELTKKEMFCS</sequence>
<reference evidence="1" key="1">
    <citation type="journal article" date="2023" name="IScience">
        <title>Live-bearing cockroach genome reveals convergent evolutionary mechanisms linked to viviparity in insects and beyond.</title>
        <authorList>
            <person name="Fouks B."/>
            <person name="Harrison M.C."/>
            <person name="Mikhailova A.A."/>
            <person name="Marchal E."/>
            <person name="English S."/>
            <person name="Carruthers M."/>
            <person name="Jennings E.C."/>
            <person name="Chiamaka E.L."/>
            <person name="Frigard R.A."/>
            <person name="Pippel M."/>
            <person name="Attardo G.M."/>
            <person name="Benoit J.B."/>
            <person name="Bornberg-Bauer E."/>
            <person name="Tobe S.S."/>
        </authorList>
    </citation>
    <scope>NUCLEOTIDE SEQUENCE</scope>
    <source>
        <strain evidence="1">Stay&amp;Tobe</strain>
    </source>
</reference>
<name>A0AAD8EDZ4_DIPPU</name>
<feature type="non-terminal residue" evidence="1">
    <location>
        <position position="77"/>
    </location>
</feature>
<dbReference type="EMBL" id="JASPKZ010006812">
    <property type="protein sequence ID" value="KAJ9587035.1"/>
    <property type="molecule type" value="Genomic_DNA"/>
</dbReference>
<organism evidence="1 2">
    <name type="scientific">Diploptera punctata</name>
    <name type="common">Pacific beetle cockroach</name>
    <dbReference type="NCBI Taxonomy" id="6984"/>
    <lineage>
        <taxon>Eukaryota</taxon>
        <taxon>Metazoa</taxon>
        <taxon>Ecdysozoa</taxon>
        <taxon>Arthropoda</taxon>
        <taxon>Hexapoda</taxon>
        <taxon>Insecta</taxon>
        <taxon>Pterygota</taxon>
        <taxon>Neoptera</taxon>
        <taxon>Polyneoptera</taxon>
        <taxon>Dictyoptera</taxon>
        <taxon>Blattodea</taxon>
        <taxon>Blaberoidea</taxon>
        <taxon>Blaberidae</taxon>
        <taxon>Diplopterinae</taxon>
        <taxon>Diploptera</taxon>
    </lineage>
</organism>
<dbReference type="Proteomes" id="UP001233999">
    <property type="component" value="Unassembled WGS sequence"/>
</dbReference>
<evidence type="ECO:0000313" key="1">
    <source>
        <dbReference type="EMBL" id="KAJ9587035.1"/>
    </source>
</evidence>
<protein>
    <submittedName>
        <fullName evidence="1">Uncharacterized protein</fullName>
    </submittedName>
</protein>
<reference evidence="1" key="2">
    <citation type="submission" date="2023-05" db="EMBL/GenBank/DDBJ databases">
        <authorList>
            <person name="Fouks B."/>
        </authorList>
    </citation>
    <scope>NUCLEOTIDE SEQUENCE</scope>
    <source>
        <strain evidence="1">Stay&amp;Tobe</strain>
        <tissue evidence="1">Testes</tissue>
    </source>
</reference>
<comment type="caution">
    <text evidence="1">The sequence shown here is derived from an EMBL/GenBank/DDBJ whole genome shotgun (WGS) entry which is preliminary data.</text>
</comment>
<accession>A0AAD8EDZ4</accession>
<evidence type="ECO:0000313" key="2">
    <source>
        <dbReference type="Proteomes" id="UP001233999"/>
    </source>
</evidence>
<gene>
    <name evidence="1" type="ORF">L9F63_019377</name>
</gene>
<dbReference type="AlphaFoldDB" id="A0AAD8EDZ4"/>
<keyword evidence="2" id="KW-1185">Reference proteome</keyword>